<sequence>MENNGNNKPQTPQERGIAENEKENYTSVSPDKDEKQPSEDKTDIKETDKKKDAESSGGDLAGNAAGNAD</sequence>
<proteinExistence type="predicted"/>
<accession>A0A0B8SZE7</accession>
<reference evidence="2 3" key="2">
    <citation type="journal article" date="2015" name="PLoS ONE">
        <title>Whole-Genome Optical Mapping and Finished Genome Sequence of Sphingobacterium deserti sp. nov., a New Species Isolated from the Western Desert of China.</title>
        <authorList>
            <person name="Teng C."/>
            <person name="Zhou Z."/>
            <person name="Molnar I."/>
            <person name="Li X."/>
            <person name="Tang R."/>
            <person name="Chen M."/>
            <person name="Wang L."/>
            <person name="Su S."/>
            <person name="Zhang W."/>
            <person name="Lin M."/>
        </authorList>
    </citation>
    <scope>NUCLEOTIDE SEQUENCE [LARGE SCALE GENOMIC DNA]</scope>
    <source>
        <strain evidence="3">ACCC05744</strain>
    </source>
</reference>
<reference evidence="3" key="1">
    <citation type="submission" date="2014-04" db="EMBL/GenBank/DDBJ databases">
        <title>Whole-Genome optical mapping and complete genome sequence of Sphingobacterium deserti sp. nov., a new spaces isolated from desert in the west of China.</title>
        <authorList>
            <person name="Teng C."/>
            <person name="Zhou Z."/>
            <person name="Li X."/>
            <person name="Chen M."/>
            <person name="Lin M."/>
            <person name="Wang L."/>
            <person name="Su S."/>
            <person name="Zhang C."/>
            <person name="Zhang W."/>
        </authorList>
    </citation>
    <scope>NUCLEOTIDE SEQUENCE [LARGE SCALE GENOMIC DNA]</scope>
    <source>
        <strain evidence="3">ACCC05744</strain>
    </source>
</reference>
<organism evidence="2 3">
    <name type="scientific">Sphingobacterium deserti</name>
    <dbReference type="NCBI Taxonomy" id="1229276"/>
    <lineage>
        <taxon>Bacteria</taxon>
        <taxon>Pseudomonadati</taxon>
        <taxon>Bacteroidota</taxon>
        <taxon>Sphingobacteriia</taxon>
        <taxon>Sphingobacteriales</taxon>
        <taxon>Sphingobacteriaceae</taxon>
        <taxon>Sphingobacterium</taxon>
    </lineage>
</organism>
<feature type="compositionally biased region" description="Low complexity" evidence="1">
    <location>
        <begin position="57"/>
        <end position="69"/>
    </location>
</feature>
<feature type="compositionally biased region" description="Basic and acidic residues" evidence="1">
    <location>
        <begin position="16"/>
        <end position="54"/>
    </location>
</feature>
<dbReference type="EMBL" id="JJMU01000062">
    <property type="protein sequence ID" value="KGE12866.1"/>
    <property type="molecule type" value="Genomic_DNA"/>
</dbReference>
<evidence type="ECO:0000313" key="2">
    <source>
        <dbReference type="EMBL" id="KGE12866.1"/>
    </source>
</evidence>
<feature type="region of interest" description="Disordered" evidence="1">
    <location>
        <begin position="1"/>
        <end position="69"/>
    </location>
</feature>
<name>A0A0B8SZE7_9SPHI</name>
<dbReference type="PATRIC" id="fig|1229276.3.peg.3417"/>
<dbReference type="AlphaFoldDB" id="A0A0B8SZE7"/>
<gene>
    <name evidence="2" type="ORF">DI53_3303</name>
</gene>
<comment type="caution">
    <text evidence="2">The sequence shown here is derived from an EMBL/GenBank/DDBJ whole genome shotgun (WGS) entry which is preliminary data.</text>
</comment>
<dbReference type="OrthoDB" id="10004216at2"/>
<keyword evidence="3" id="KW-1185">Reference proteome</keyword>
<dbReference type="STRING" id="1229276.DI53_3303"/>
<protein>
    <submittedName>
        <fullName evidence="2">Uncharacterized protein</fullName>
    </submittedName>
</protein>
<dbReference type="Proteomes" id="UP000031802">
    <property type="component" value="Unassembled WGS sequence"/>
</dbReference>
<feature type="compositionally biased region" description="Polar residues" evidence="1">
    <location>
        <begin position="1"/>
        <end position="13"/>
    </location>
</feature>
<dbReference type="RefSeq" id="WP_037502138.1">
    <property type="nucleotide sequence ID" value="NZ_JJMU01000062.1"/>
</dbReference>
<evidence type="ECO:0000256" key="1">
    <source>
        <dbReference type="SAM" id="MobiDB-lite"/>
    </source>
</evidence>
<evidence type="ECO:0000313" key="3">
    <source>
        <dbReference type="Proteomes" id="UP000031802"/>
    </source>
</evidence>